<evidence type="ECO:0000313" key="12">
    <source>
        <dbReference type="Proteomes" id="UP000275137"/>
    </source>
</evidence>
<dbReference type="InterPro" id="IPR010167">
    <property type="entry name" value="NH2A_AcTrfase"/>
</dbReference>
<feature type="domain" description="N-acetyltransferase" evidence="10">
    <location>
        <begin position="381"/>
        <end position="520"/>
    </location>
</feature>
<evidence type="ECO:0000256" key="4">
    <source>
        <dbReference type="ARBA" id="ARBA00022605"/>
    </source>
</evidence>
<dbReference type="InterPro" id="IPR016181">
    <property type="entry name" value="Acyl_CoA_acyltransferase"/>
</dbReference>
<dbReference type="CDD" id="cd00093">
    <property type="entry name" value="HTH_XRE"/>
    <property type="match status" value="1"/>
</dbReference>
<dbReference type="GO" id="GO:0003677">
    <property type="term" value="F:DNA binding"/>
    <property type="evidence" value="ECO:0007669"/>
    <property type="project" value="InterPro"/>
</dbReference>
<evidence type="ECO:0000259" key="9">
    <source>
        <dbReference type="PROSITE" id="PS50943"/>
    </source>
</evidence>
<accession>A0A3N0UUB4</accession>
<comment type="subcellular location">
    <subcellularLocation>
        <location evidence="8">Cytoplasm</location>
    </subcellularLocation>
</comment>
<dbReference type="InterPro" id="IPR036393">
    <property type="entry name" value="AceGlu_kinase-like_sf"/>
</dbReference>
<dbReference type="Pfam" id="PF00583">
    <property type="entry name" value="Acetyltransf_1"/>
    <property type="match status" value="1"/>
</dbReference>
<dbReference type="SUPFAM" id="SSF47413">
    <property type="entry name" value="lambda repressor-like DNA-binding domains"/>
    <property type="match status" value="1"/>
</dbReference>
<name>A0A3N0UUB4_9PROT</name>
<dbReference type="UniPathway" id="UPA00068">
    <property type="reaction ID" value="UER00106"/>
</dbReference>
<dbReference type="Proteomes" id="UP000275137">
    <property type="component" value="Unassembled WGS sequence"/>
</dbReference>
<reference evidence="11 12" key="1">
    <citation type="submission" date="2018-10" db="EMBL/GenBank/DDBJ databases">
        <authorList>
            <person name="Chen W.-M."/>
        </authorList>
    </citation>
    <scope>NUCLEOTIDE SEQUENCE [LARGE SCALE GENOMIC DNA]</scope>
    <source>
        <strain evidence="11 12">H-5</strain>
    </source>
</reference>
<dbReference type="RefSeq" id="WP_123238251.1">
    <property type="nucleotide sequence ID" value="NZ_RJVP01000008.1"/>
</dbReference>
<evidence type="ECO:0000256" key="5">
    <source>
        <dbReference type="ARBA" id="ARBA00022679"/>
    </source>
</evidence>
<dbReference type="InterPro" id="IPR001387">
    <property type="entry name" value="Cro/C1-type_HTH"/>
</dbReference>
<protein>
    <recommendedName>
        <fullName evidence="8">Amino-acid acetyltransferase</fullName>
        <ecNumber evidence="8">2.3.1.1</ecNumber>
    </recommendedName>
    <alternativeName>
        <fullName evidence="8">N-acetylglutamate synthase</fullName>
        <shortName evidence="8">AGS</shortName>
        <shortName evidence="8">NAGS</shortName>
    </alternativeName>
</protein>
<keyword evidence="5 8" id="KW-0808">Transferase</keyword>
<keyword evidence="4 8" id="KW-0028">Amino-acid biosynthesis</keyword>
<dbReference type="NCBIfam" id="NF003641">
    <property type="entry name" value="PRK05279.1"/>
    <property type="match status" value="1"/>
</dbReference>
<gene>
    <name evidence="8" type="primary">argA</name>
    <name evidence="11" type="ORF">ED236_12145</name>
</gene>
<dbReference type="HAMAP" id="MF_01105">
    <property type="entry name" value="N_acetyl_glu_synth"/>
    <property type="match status" value="1"/>
</dbReference>
<evidence type="ECO:0000256" key="1">
    <source>
        <dbReference type="ARBA" id="ARBA00004925"/>
    </source>
</evidence>
<dbReference type="NCBIfam" id="TIGR01890">
    <property type="entry name" value="N-Ac-Glu-synth"/>
    <property type="match status" value="1"/>
</dbReference>
<comment type="catalytic activity">
    <reaction evidence="7 8">
        <text>L-glutamate + acetyl-CoA = N-acetyl-L-glutamate + CoA + H(+)</text>
        <dbReference type="Rhea" id="RHEA:24292"/>
        <dbReference type="ChEBI" id="CHEBI:15378"/>
        <dbReference type="ChEBI" id="CHEBI:29985"/>
        <dbReference type="ChEBI" id="CHEBI:44337"/>
        <dbReference type="ChEBI" id="CHEBI:57287"/>
        <dbReference type="ChEBI" id="CHEBI:57288"/>
        <dbReference type="EC" id="2.3.1.1"/>
    </reaction>
</comment>
<dbReference type="InterPro" id="IPR033719">
    <property type="entry name" value="NAGS_kin"/>
</dbReference>
<dbReference type="AlphaFoldDB" id="A0A3N0UUB4"/>
<dbReference type="PIRSF" id="PIRSF000423">
    <property type="entry name" value="ArgA"/>
    <property type="match status" value="1"/>
</dbReference>
<keyword evidence="12" id="KW-1185">Reference proteome</keyword>
<dbReference type="SMART" id="SM00530">
    <property type="entry name" value="HTH_XRE"/>
    <property type="match status" value="1"/>
</dbReference>
<dbReference type="InterPro" id="IPR000182">
    <property type="entry name" value="GNAT_dom"/>
</dbReference>
<dbReference type="EMBL" id="RJVP01000008">
    <property type="protein sequence ID" value="ROH84137.1"/>
    <property type="molecule type" value="Genomic_DNA"/>
</dbReference>
<dbReference type="SUPFAM" id="SSF53633">
    <property type="entry name" value="Carbamate kinase-like"/>
    <property type="match status" value="1"/>
</dbReference>
<dbReference type="GO" id="GO:0006526">
    <property type="term" value="P:L-arginine biosynthetic process"/>
    <property type="evidence" value="ECO:0007669"/>
    <property type="project" value="UniProtKB-UniRule"/>
</dbReference>
<sequence>MSIGNALRKRRKALDLTLQELAVRVDADSGNLSRIERGTQGVSEAMLMRLCAALDCTPAYLYAQTESASGLSASASPRLNLLQPQEFVRWFRSAAPYIHAFGGRTFVIAFGGEVVDDGQFVALSHDLNLLASLEVRLVLVHGVRPQIESRLKRAHIETRLVDGLRVTDDDAMQAVKEANGAVRVEIEALLSMGLINSPMAGADIRVASGNFVTAKPLGVRNGVDLQHTGEVRKVDEIGIRKRLDDGELVLLSPLGYSPTGEVFNLTLEDVAVSAAIALDADKLIFLMDAPGVHNARGELLREMTAHKARNLLRNIDDKTGADQTPQNFSEDEGYYLPAAVRACDGGVARTHLISRHVDGAIVQELFTHDGIGTMITEEPLETMRQAEIGDVGGILQLIEPMEAEGILVRRGRERLEMEISHFFVMEHDGVIIACAALYPFPDDRKAELACVAVHRNFRRGGRGDRLLKYSEEQARERGIRALFVLTTRTEHWFLERGFVETDVNELPPAKQQLYNFQRRSKVFVKKI</sequence>
<evidence type="ECO:0000256" key="8">
    <source>
        <dbReference type="HAMAP-Rule" id="MF_01105"/>
    </source>
</evidence>
<proteinExistence type="inferred from homology"/>
<dbReference type="PROSITE" id="PS50943">
    <property type="entry name" value="HTH_CROC1"/>
    <property type="match status" value="1"/>
</dbReference>
<evidence type="ECO:0000256" key="2">
    <source>
        <dbReference type="ARBA" id="ARBA00009145"/>
    </source>
</evidence>
<keyword evidence="8" id="KW-0963">Cytoplasm</keyword>
<evidence type="ECO:0000256" key="3">
    <source>
        <dbReference type="ARBA" id="ARBA00022571"/>
    </source>
</evidence>
<comment type="pathway">
    <text evidence="1 8">Amino-acid biosynthesis; L-arginine biosynthesis; N(2)-acetyl-L-ornithine from L-glutamate: step 1/4.</text>
</comment>
<dbReference type="CDD" id="cd04237">
    <property type="entry name" value="AAK_NAGS-ABP"/>
    <property type="match status" value="1"/>
</dbReference>
<evidence type="ECO:0000313" key="11">
    <source>
        <dbReference type="EMBL" id="ROH84137.1"/>
    </source>
</evidence>
<dbReference type="EC" id="2.3.1.1" evidence="8"/>
<keyword evidence="6 8" id="KW-0012">Acyltransferase</keyword>
<dbReference type="InterPro" id="IPR001048">
    <property type="entry name" value="Asp/Glu/Uridylate_kinase"/>
</dbReference>
<dbReference type="GO" id="GO:0005737">
    <property type="term" value="C:cytoplasm"/>
    <property type="evidence" value="ECO:0007669"/>
    <property type="project" value="UniProtKB-SubCell"/>
</dbReference>
<dbReference type="Gene3D" id="3.40.1160.10">
    <property type="entry name" value="Acetylglutamate kinase-like"/>
    <property type="match status" value="1"/>
</dbReference>
<dbReference type="Gene3D" id="3.40.630.30">
    <property type="match status" value="1"/>
</dbReference>
<dbReference type="SUPFAM" id="SSF55729">
    <property type="entry name" value="Acyl-CoA N-acyltransferases (Nat)"/>
    <property type="match status" value="1"/>
</dbReference>
<evidence type="ECO:0000256" key="6">
    <source>
        <dbReference type="ARBA" id="ARBA00023315"/>
    </source>
</evidence>
<dbReference type="GO" id="GO:0004042">
    <property type="term" value="F:L-glutamate N-acetyltransferase activity"/>
    <property type="evidence" value="ECO:0007669"/>
    <property type="project" value="UniProtKB-UniRule"/>
</dbReference>
<feature type="domain" description="HTH cro/C1-type" evidence="9">
    <location>
        <begin position="7"/>
        <end position="61"/>
    </location>
</feature>
<dbReference type="Gene3D" id="1.10.260.40">
    <property type="entry name" value="lambda repressor-like DNA-binding domains"/>
    <property type="match status" value="1"/>
</dbReference>
<evidence type="ECO:0000256" key="7">
    <source>
        <dbReference type="ARBA" id="ARBA00048372"/>
    </source>
</evidence>
<dbReference type="PANTHER" id="PTHR30602">
    <property type="entry name" value="AMINO-ACID ACETYLTRANSFERASE"/>
    <property type="match status" value="1"/>
</dbReference>
<dbReference type="PROSITE" id="PS51186">
    <property type="entry name" value="GNAT"/>
    <property type="match status" value="1"/>
</dbReference>
<comment type="miscellaneous">
    <text evidence="8">In bacteria which possess the bifunctional enzyme ornithine acetyltransferase/N-acetylglutamate synthase (ArgJ), ArgA fulfills an anaplerotic role.</text>
</comment>
<comment type="similarity">
    <text evidence="2 8">Belongs to the acetyltransferase family. ArgA subfamily.</text>
</comment>
<dbReference type="Pfam" id="PF00696">
    <property type="entry name" value="AA_kinase"/>
    <property type="match status" value="1"/>
</dbReference>
<organism evidence="11 12">
    <name type="scientific">Pseudomethylobacillus aquaticus</name>
    <dbReference type="NCBI Taxonomy" id="2676064"/>
    <lineage>
        <taxon>Bacteria</taxon>
        <taxon>Pseudomonadati</taxon>
        <taxon>Pseudomonadota</taxon>
        <taxon>Betaproteobacteria</taxon>
        <taxon>Nitrosomonadales</taxon>
        <taxon>Methylophilaceae</taxon>
        <taxon>Pseudomethylobacillus</taxon>
    </lineage>
</organism>
<dbReference type="CDD" id="cd04301">
    <property type="entry name" value="NAT_SF"/>
    <property type="match status" value="1"/>
</dbReference>
<comment type="caution">
    <text evidence="11">The sequence shown here is derived from an EMBL/GenBank/DDBJ whole genome shotgun (WGS) entry which is preliminary data.</text>
</comment>
<evidence type="ECO:0000259" key="10">
    <source>
        <dbReference type="PROSITE" id="PS51186"/>
    </source>
</evidence>
<dbReference type="PANTHER" id="PTHR30602:SF12">
    <property type="entry name" value="AMINO-ACID ACETYLTRANSFERASE NAGS1, CHLOROPLASTIC-RELATED"/>
    <property type="match status" value="1"/>
</dbReference>
<keyword evidence="3 8" id="KW-0055">Arginine biosynthesis</keyword>
<dbReference type="InterPro" id="IPR010982">
    <property type="entry name" value="Lambda_DNA-bd_dom_sf"/>
</dbReference>
<dbReference type="Pfam" id="PF13560">
    <property type="entry name" value="HTH_31"/>
    <property type="match status" value="1"/>
</dbReference>